<dbReference type="EMBL" id="CAAALY010005363">
    <property type="protein sequence ID" value="VEL09052.1"/>
    <property type="molecule type" value="Genomic_DNA"/>
</dbReference>
<proteinExistence type="predicted"/>
<name>A0A448WDI8_9PLAT</name>
<dbReference type="Proteomes" id="UP000784294">
    <property type="component" value="Unassembled WGS sequence"/>
</dbReference>
<evidence type="ECO:0000256" key="1">
    <source>
        <dbReference type="SAM" id="MobiDB-lite"/>
    </source>
</evidence>
<feature type="region of interest" description="Disordered" evidence="1">
    <location>
        <begin position="121"/>
        <end position="140"/>
    </location>
</feature>
<dbReference type="AlphaFoldDB" id="A0A448WDI8"/>
<gene>
    <name evidence="2" type="ORF">PXEA_LOCUS2492</name>
</gene>
<evidence type="ECO:0000313" key="2">
    <source>
        <dbReference type="EMBL" id="VEL09052.1"/>
    </source>
</evidence>
<comment type="caution">
    <text evidence="2">The sequence shown here is derived from an EMBL/GenBank/DDBJ whole genome shotgun (WGS) entry which is preliminary data.</text>
</comment>
<accession>A0A448WDI8</accession>
<organism evidence="2 3">
    <name type="scientific">Protopolystoma xenopodis</name>
    <dbReference type="NCBI Taxonomy" id="117903"/>
    <lineage>
        <taxon>Eukaryota</taxon>
        <taxon>Metazoa</taxon>
        <taxon>Spiralia</taxon>
        <taxon>Lophotrochozoa</taxon>
        <taxon>Platyhelminthes</taxon>
        <taxon>Monogenea</taxon>
        <taxon>Polyopisthocotylea</taxon>
        <taxon>Polystomatidea</taxon>
        <taxon>Polystomatidae</taxon>
        <taxon>Protopolystoma</taxon>
    </lineage>
</organism>
<reference evidence="2" key="1">
    <citation type="submission" date="2018-11" db="EMBL/GenBank/DDBJ databases">
        <authorList>
            <consortium name="Pathogen Informatics"/>
        </authorList>
    </citation>
    <scope>NUCLEOTIDE SEQUENCE</scope>
</reference>
<protein>
    <submittedName>
        <fullName evidence="2">Uncharacterized protein</fullName>
    </submittedName>
</protein>
<sequence>MKERFVCQSHQKRTDESRCTAAVWLLYNVQVYTVDETSLFSEVSSPSTFIRNESPYTNFISGESSKPSFSSYLQDKMSLLSGEFHISAQNAPNNNTTTSTTIVTKSHNIIAIVTSTSTFSSPQFTSPQARLPPPARPRHSATTTLRFGRIASIICCTSGHINKCLDVRPHLLSRCSGTLTPTLSGWREERLESPHRSLSIITDSPPSSPRPLLSPALALLLSYKLAGHLALETSGPFLTFNTDAMRTFAHFPRSHPLSATPTRLSATFSSSLGVPLPARGKLQHSGIFLSLSILDQKSQSFSYLCVKQSVPSLSKAARSDPPAYSTAVRMARNVLELARAREERHSMLDR</sequence>
<keyword evidence="3" id="KW-1185">Reference proteome</keyword>
<evidence type="ECO:0000313" key="3">
    <source>
        <dbReference type="Proteomes" id="UP000784294"/>
    </source>
</evidence>